<gene>
    <name evidence="1" type="ordered locus">Clole_0420</name>
</gene>
<name>F2JKK3_CELLD</name>
<dbReference type="KEGG" id="cle:Clole_0420"/>
<dbReference type="RefSeq" id="WP_013655464.1">
    <property type="nucleotide sequence ID" value="NC_015275.1"/>
</dbReference>
<dbReference type="Proteomes" id="UP000008467">
    <property type="component" value="Chromosome"/>
</dbReference>
<dbReference type="HOGENOM" id="CLU_1308279_0_0_9"/>
<proteinExistence type="predicted"/>
<evidence type="ECO:0000313" key="2">
    <source>
        <dbReference type="Proteomes" id="UP000008467"/>
    </source>
</evidence>
<sequence length="210" mass="23377">MIDLKRYGLTPESGIDEKQSKELSKAITLKYDSDYYKEKKAEELASKLALFNGFIEDVNMKVIAIGEAGVDLGVDMVIGAYKLGIEPVARLGDLFVAWNFKNLGVIPQETFDNKYNDYCTYGENLTNGLGGALINVFNTNLEENTLLSPIYYTFTGFGDYMKGNMTHEETVEYFKRVIESVMIVEGGVKALEKGTTIVKNKLSTTPATEQ</sequence>
<reference evidence="1 2" key="1">
    <citation type="journal article" date="2011" name="J. Bacteriol.">
        <title>Complete genome sequence of the cellulose-degrading bacterium Cellulosilyticum lentocellum.</title>
        <authorList>
            <consortium name="US DOE Joint Genome Institute"/>
            <person name="Miller D.A."/>
            <person name="Suen G."/>
            <person name="Bruce D."/>
            <person name="Copeland A."/>
            <person name="Cheng J.F."/>
            <person name="Detter C."/>
            <person name="Goodwin L.A."/>
            <person name="Han C.S."/>
            <person name="Hauser L.J."/>
            <person name="Land M.L."/>
            <person name="Lapidus A."/>
            <person name="Lucas S."/>
            <person name="Meincke L."/>
            <person name="Pitluck S."/>
            <person name="Tapia R."/>
            <person name="Teshima H."/>
            <person name="Woyke T."/>
            <person name="Fox B.G."/>
            <person name="Angert E.R."/>
            <person name="Currie C.R."/>
        </authorList>
    </citation>
    <scope>NUCLEOTIDE SEQUENCE [LARGE SCALE GENOMIC DNA]</scope>
    <source>
        <strain evidence="2">ATCC 49066 / DSM 5427 / NCIMB 11756 / RHM5</strain>
    </source>
</reference>
<protein>
    <submittedName>
        <fullName evidence="1">Uncharacterized protein</fullName>
    </submittedName>
</protein>
<dbReference type="AlphaFoldDB" id="F2JKK3"/>
<dbReference type="EMBL" id="CP002582">
    <property type="protein sequence ID" value="ADZ82163.1"/>
    <property type="molecule type" value="Genomic_DNA"/>
</dbReference>
<keyword evidence="2" id="KW-1185">Reference proteome</keyword>
<organism evidence="1 2">
    <name type="scientific">Cellulosilyticum lentocellum (strain ATCC 49066 / DSM 5427 / NCIMB 11756 / RHM5)</name>
    <name type="common">Clostridium lentocellum</name>
    <dbReference type="NCBI Taxonomy" id="642492"/>
    <lineage>
        <taxon>Bacteria</taxon>
        <taxon>Bacillati</taxon>
        <taxon>Bacillota</taxon>
        <taxon>Clostridia</taxon>
        <taxon>Lachnospirales</taxon>
        <taxon>Cellulosilyticaceae</taxon>
        <taxon>Cellulosilyticum</taxon>
    </lineage>
</organism>
<evidence type="ECO:0000313" key="1">
    <source>
        <dbReference type="EMBL" id="ADZ82163.1"/>
    </source>
</evidence>
<dbReference type="STRING" id="642492.Clole_0420"/>
<accession>F2JKK3</accession>